<accession>A0A1W1HBC0</accession>
<dbReference type="Gene3D" id="3.40.50.620">
    <property type="entry name" value="HUPs"/>
    <property type="match status" value="2"/>
</dbReference>
<dbReference type="STRING" id="1246637.MTBBW1_1940063"/>
<proteinExistence type="predicted"/>
<sequence length="286" mass="32627">MEKHILITISEDKSSLLGVRFAGYFFADKQDIKITLFNTAPKPPAIWDNERSLESDIRQQAELDKIHTRTQKTLENAEKELLNLDFMPDNITQKFQDRLFSKIGDIIHEGEKGLYDAVILGRRGLSILEKMFDESVSEEIFQQPFTFPLWLCRSVDPSRKNVLLYVDGSDTSFRMADHVGFILNKQKQHRITILVMDEQEKGAQITLNTIKILIGNGFPEDLIDSHVVKKGSLAKYIMDEAEQKKYAAVALGRSGGEKSLFTRIFKGEVCHALFRELEGASLWVCN</sequence>
<keyword evidence="2" id="KW-1185">Reference proteome</keyword>
<reference evidence="1 2" key="1">
    <citation type="submission" date="2017-03" db="EMBL/GenBank/DDBJ databases">
        <authorList>
            <person name="Afonso C.L."/>
            <person name="Miller P.J."/>
            <person name="Scott M.A."/>
            <person name="Spackman E."/>
            <person name="Goraichik I."/>
            <person name="Dimitrov K.M."/>
            <person name="Suarez D.L."/>
            <person name="Swayne D.E."/>
        </authorList>
    </citation>
    <scope>NUCLEOTIDE SEQUENCE [LARGE SCALE GENOMIC DNA]</scope>
    <source>
        <strain evidence="1">PRJEB14757</strain>
    </source>
</reference>
<protein>
    <submittedName>
        <fullName evidence="1">Putative universal stress protein UspA</fullName>
    </submittedName>
</protein>
<dbReference type="Proteomes" id="UP000191931">
    <property type="component" value="Unassembled WGS sequence"/>
</dbReference>
<dbReference type="OrthoDB" id="5430193at2"/>
<dbReference type="EMBL" id="FWEV01000106">
    <property type="protein sequence ID" value="SLM29736.1"/>
    <property type="molecule type" value="Genomic_DNA"/>
</dbReference>
<gene>
    <name evidence="1" type="ORF">MTBBW1_1940063</name>
</gene>
<dbReference type="CDD" id="cd00293">
    <property type="entry name" value="USP-like"/>
    <property type="match status" value="1"/>
</dbReference>
<dbReference type="SUPFAM" id="SSF52402">
    <property type="entry name" value="Adenine nucleotide alpha hydrolases-like"/>
    <property type="match status" value="2"/>
</dbReference>
<dbReference type="AlphaFoldDB" id="A0A1W1HBC0"/>
<dbReference type="InterPro" id="IPR014729">
    <property type="entry name" value="Rossmann-like_a/b/a_fold"/>
</dbReference>
<organism evidence="1 2">
    <name type="scientific">Desulfamplus magnetovallimortis</name>
    <dbReference type="NCBI Taxonomy" id="1246637"/>
    <lineage>
        <taxon>Bacteria</taxon>
        <taxon>Pseudomonadati</taxon>
        <taxon>Thermodesulfobacteriota</taxon>
        <taxon>Desulfobacteria</taxon>
        <taxon>Desulfobacterales</taxon>
        <taxon>Desulfobacteraceae</taxon>
        <taxon>Desulfamplus</taxon>
    </lineage>
</organism>
<name>A0A1W1HBC0_9BACT</name>
<dbReference type="RefSeq" id="WP_080806881.1">
    <property type="nucleotide sequence ID" value="NZ_LT828555.1"/>
</dbReference>
<evidence type="ECO:0000313" key="2">
    <source>
        <dbReference type="Proteomes" id="UP000191931"/>
    </source>
</evidence>
<evidence type="ECO:0000313" key="1">
    <source>
        <dbReference type="EMBL" id="SLM29736.1"/>
    </source>
</evidence>